<organism evidence="3 4">
    <name type="scientific">Kwoniella mangroviensis CBS 10435</name>
    <dbReference type="NCBI Taxonomy" id="1331196"/>
    <lineage>
        <taxon>Eukaryota</taxon>
        <taxon>Fungi</taxon>
        <taxon>Dikarya</taxon>
        <taxon>Basidiomycota</taxon>
        <taxon>Agaricomycotina</taxon>
        <taxon>Tremellomycetes</taxon>
        <taxon>Tremellales</taxon>
        <taxon>Cryptococcaceae</taxon>
        <taxon>Kwoniella</taxon>
    </lineage>
</organism>
<feature type="compositionally biased region" description="Basic and acidic residues" evidence="1">
    <location>
        <begin position="324"/>
        <end position="339"/>
    </location>
</feature>
<evidence type="ECO:0000313" key="4">
    <source>
        <dbReference type="Proteomes" id="UP000092583"/>
    </source>
</evidence>
<dbReference type="AlphaFoldDB" id="A0A1B9IZ80"/>
<proteinExistence type="predicted"/>
<evidence type="ECO:0000256" key="1">
    <source>
        <dbReference type="SAM" id="MobiDB-lite"/>
    </source>
</evidence>
<dbReference type="InterPro" id="IPR036047">
    <property type="entry name" value="F-box-like_dom_sf"/>
</dbReference>
<gene>
    <name evidence="3" type="ORF">L486_00488</name>
</gene>
<dbReference type="EMBL" id="KI669459">
    <property type="protein sequence ID" value="OCF60845.1"/>
    <property type="molecule type" value="Genomic_DNA"/>
</dbReference>
<accession>A0A1B9IZ80</accession>
<dbReference type="InterPro" id="IPR001810">
    <property type="entry name" value="F-box_dom"/>
</dbReference>
<protein>
    <recommendedName>
        <fullName evidence="2">F-box domain-containing protein</fullName>
    </recommendedName>
</protein>
<evidence type="ECO:0000313" key="3">
    <source>
        <dbReference type="EMBL" id="OCF60845.1"/>
    </source>
</evidence>
<dbReference type="CDD" id="cd09917">
    <property type="entry name" value="F-box_SF"/>
    <property type="match status" value="1"/>
</dbReference>
<feature type="domain" description="F-box" evidence="2">
    <location>
        <begin position="1"/>
        <end position="47"/>
    </location>
</feature>
<reference evidence="3 4" key="1">
    <citation type="submission" date="2013-07" db="EMBL/GenBank/DDBJ databases">
        <title>The Genome Sequence of Kwoniella mangroviensis CBS10435.</title>
        <authorList>
            <consortium name="The Broad Institute Genome Sequencing Platform"/>
            <person name="Cuomo C."/>
            <person name="Litvintseva A."/>
            <person name="Chen Y."/>
            <person name="Heitman J."/>
            <person name="Sun S."/>
            <person name="Springer D."/>
            <person name="Dromer F."/>
            <person name="Young S.K."/>
            <person name="Zeng Q."/>
            <person name="Gargeya S."/>
            <person name="Fitzgerald M."/>
            <person name="Abouelleil A."/>
            <person name="Alvarado L."/>
            <person name="Berlin A.M."/>
            <person name="Chapman S.B."/>
            <person name="Dewar J."/>
            <person name="Goldberg J."/>
            <person name="Griggs A."/>
            <person name="Gujja S."/>
            <person name="Hansen M."/>
            <person name="Howarth C."/>
            <person name="Imamovic A."/>
            <person name="Larimer J."/>
            <person name="McCowan C."/>
            <person name="Murphy C."/>
            <person name="Pearson M."/>
            <person name="Priest M."/>
            <person name="Roberts A."/>
            <person name="Saif S."/>
            <person name="Shea T."/>
            <person name="Sykes S."/>
            <person name="Wortman J."/>
            <person name="Nusbaum C."/>
            <person name="Birren B."/>
        </authorList>
    </citation>
    <scope>NUCLEOTIDE SEQUENCE [LARGE SCALE GENOMIC DNA]</scope>
    <source>
        <strain evidence="3 4">CBS 10435</strain>
    </source>
</reference>
<feature type="region of interest" description="Disordered" evidence="1">
    <location>
        <begin position="306"/>
        <end position="342"/>
    </location>
</feature>
<name>A0A1B9IZ80_9TREE</name>
<keyword evidence="4" id="KW-1185">Reference proteome</keyword>
<sequence>MASFNELDNSLLDRILRHLAATDIVKCSLLCKRIHEFILDNAHIQLILHKKYYHYPRYLDQSTKPPNDQIAEIVRLNKNLQELKCTVKPYKIPKGHEVYKIWDDYVVTRPGLEAPYGYFEKHGKFLACSIFRGAARMDILCSRDPTFAVFKIDFIHRVIILQQSCGTKAAAKFLVYRVNEQAPSGTERISKEDPDCTIVIDLEEDIWTREEFGPRILKNGNLLVGVQIVFYLYVLVHGRCLKRIPSHQGTRWFRYHEWMLTSNELLVGVEDCDFVCRRSFTDEHRRSFDTADDAKLVGAYFRRDDVSSDGLSSESGYESGDDIDAGKRKAHAEDRHAEEVNSGLSHENIYSSRFDRTQGEPLDITGYQLFEDLDYTVRYQFERHIIRDRLKSKGLLENLSLIVLDPQSIPEKDPSTGESWLPVVKLELPFDPLELEILLKECRYEGNPDFYEYIDDSKRVMQEEENFDTGCTDFVLPVIRRWIPNDNDYARDPLTIIDFLIAIPANPLKRLLTDTKGQILVGRPAADSRKRNTFTDLDGEGKERLRQETFQNVTTIPFSDWRENAQLWVQDNDPAMAQHGNFNVDIIANGKESLILRAHCISPLLNVPDLDEGCGKGSMRRLQIPKPVRSSVNSFIFAQ</sequence>
<dbReference type="PROSITE" id="PS50181">
    <property type="entry name" value="FBOX"/>
    <property type="match status" value="1"/>
</dbReference>
<evidence type="ECO:0000259" key="2">
    <source>
        <dbReference type="PROSITE" id="PS50181"/>
    </source>
</evidence>
<dbReference type="Proteomes" id="UP000092583">
    <property type="component" value="Unassembled WGS sequence"/>
</dbReference>
<reference evidence="4" key="2">
    <citation type="submission" date="2013-12" db="EMBL/GenBank/DDBJ databases">
        <title>Evolution of pathogenesis and genome organization in the Tremellales.</title>
        <authorList>
            <person name="Cuomo C."/>
            <person name="Litvintseva A."/>
            <person name="Heitman J."/>
            <person name="Chen Y."/>
            <person name="Sun S."/>
            <person name="Springer D."/>
            <person name="Dromer F."/>
            <person name="Young S."/>
            <person name="Zeng Q."/>
            <person name="Chapman S."/>
            <person name="Gujja S."/>
            <person name="Saif S."/>
            <person name="Birren B."/>
        </authorList>
    </citation>
    <scope>NUCLEOTIDE SEQUENCE [LARGE SCALE GENOMIC DNA]</scope>
    <source>
        <strain evidence="4">CBS 10435</strain>
    </source>
</reference>
<dbReference type="SUPFAM" id="SSF81383">
    <property type="entry name" value="F-box domain"/>
    <property type="match status" value="1"/>
</dbReference>
<dbReference type="OrthoDB" id="10682665at2759"/>
<dbReference type="Pfam" id="PF00646">
    <property type="entry name" value="F-box"/>
    <property type="match status" value="1"/>
</dbReference>